<keyword evidence="7" id="KW-0808">Transferase</keyword>
<dbReference type="InterPro" id="IPR003660">
    <property type="entry name" value="HAMP_dom"/>
</dbReference>
<evidence type="ECO:0000256" key="4">
    <source>
        <dbReference type="ARBA" id="ARBA00022475"/>
    </source>
</evidence>
<evidence type="ECO:0000256" key="5">
    <source>
        <dbReference type="ARBA" id="ARBA00022519"/>
    </source>
</evidence>
<evidence type="ECO:0000256" key="6">
    <source>
        <dbReference type="ARBA" id="ARBA00022553"/>
    </source>
</evidence>
<feature type="domain" description="Histidine kinase" evidence="15">
    <location>
        <begin position="276"/>
        <end position="474"/>
    </location>
</feature>
<dbReference type="AlphaFoldDB" id="A0A6L6PHH1"/>
<reference evidence="17 18" key="1">
    <citation type="submission" date="2019-11" db="EMBL/GenBank/DDBJ databases">
        <title>Type strains purchased from KCTC, JCM and DSMZ.</title>
        <authorList>
            <person name="Lu H."/>
        </authorList>
    </citation>
    <scope>NUCLEOTIDE SEQUENCE [LARGE SCALE GENOMIC DNA]</scope>
    <source>
        <strain evidence="17 18">KCTC 22382</strain>
    </source>
</reference>
<dbReference type="Gene3D" id="3.30.565.10">
    <property type="entry name" value="Histidine kinase-like ATPase, C-terminal domain"/>
    <property type="match status" value="1"/>
</dbReference>
<dbReference type="InterPro" id="IPR005467">
    <property type="entry name" value="His_kinase_dom"/>
</dbReference>
<dbReference type="InterPro" id="IPR004358">
    <property type="entry name" value="Sig_transdc_His_kin-like_C"/>
</dbReference>
<evidence type="ECO:0000259" key="16">
    <source>
        <dbReference type="PROSITE" id="PS50885"/>
    </source>
</evidence>
<dbReference type="InterPro" id="IPR003594">
    <property type="entry name" value="HATPase_dom"/>
</dbReference>
<sequence length="483" mass="53331">MPQTLMGRMSVALVLAVILSQLVGNWIWSGQGRATAELETTSAAESVANSAAAEVRFFRSLPASYHPTIIQQFRDMGGTRFFATINRAPTRFTELQGQRLAALAIQHVNTTLKATMPAVRDLRVAFAWPDQLQVSDGVIITDLPDNWVRHITLSKEKPAPILVIQCELAPGHWLLLATLMPNPYFLEGGQWLTSERLLLQGVTLAFVLAVAIFVVRWSTYPLAELSHAAEAFGRGEPMPALPRMGSKEFLSTARAFDEMQARIRGYIDDRERLFIGISHDLRTPIMRLKLRAELLDEDAAREEFHEDLDELDAMVKAALQHVRDNTIHENLTAIRLDALIGRMARDARLAGHHVSYADSGLSVAAKPVAFKRVIGNLLDNALHYGTRAEISAYPVGDRIVIEIRDHGPGVPPEALDLLFEPYVRLDHGRSRNNGGMGLGLGIARWLLQSMGGKLRLHNHADGGLVASIEIASSDQQLRAPSVK</sequence>
<evidence type="ECO:0000256" key="1">
    <source>
        <dbReference type="ARBA" id="ARBA00000085"/>
    </source>
</evidence>
<dbReference type="Proteomes" id="UP000475582">
    <property type="component" value="Unassembled WGS sequence"/>
</dbReference>
<dbReference type="EMBL" id="WNKY01000007">
    <property type="protein sequence ID" value="MTV37745.1"/>
    <property type="molecule type" value="Genomic_DNA"/>
</dbReference>
<keyword evidence="8" id="KW-0812">Transmembrane</keyword>
<dbReference type="InterPro" id="IPR036890">
    <property type="entry name" value="HATPase_C_sf"/>
</dbReference>
<evidence type="ECO:0000256" key="13">
    <source>
        <dbReference type="ARBA" id="ARBA00023012"/>
    </source>
</evidence>
<keyword evidence="9" id="KW-0547">Nucleotide-binding</keyword>
<evidence type="ECO:0000313" key="18">
    <source>
        <dbReference type="Proteomes" id="UP000475582"/>
    </source>
</evidence>
<accession>A0A6L6PHH1</accession>
<dbReference type="InterPro" id="IPR036097">
    <property type="entry name" value="HisK_dim/P_sf"/>
</dbReference>
<evidence type="ECO:0000256" key="3">
    <source>
        <dbReference type="ARBA" id="ARBA00012438"/>
    </source>
</evidence>
<dbReference type="Pfam" id="PF02518">
    <property type="entry name" value="HATPase_c"/>
    <property type="match status" value="1"/>
</dbReference>
<evidence type="ECO:0000313" key="17">
    <source>
        <dbReference type="EMBL" id="MTV37745.1"/>
    </source>
</evidence>
<comment type="caution">
    <text evidence="17">The sequence shown here is derived from an EMBL/GenBank/DDBJ whole genome shotgun (WGS) entry which is preliminary data.</text>
</comment>
<keyword evidence="10" id="KW-0418">Kinase</keyword>
<dbReference type="Pfam" id="PF00512">
    <property type="entry name" value="HisKA"/>
    <property type="match status" value="1"/>
</dbReference>
<name>A0A6L6PHH1_9BURK</name>
<dbReference type="GO" id="GO:0005524">
    <property type="term" value="F:ATP binding"/>
    <property type="evidence" value="ECO:0007669"/>
    <property type="project" value="UniProtKB-KW"/>
</dbReference>
<dbReference type="EC" id="2.7.13.3" evidence="3"/>
<keyword evidence="5" id="KW-0997">Cell inner membrane</keyword>
<proteinExistence type="predicted"/>
<evidence type="ECO:0000256" key="9">
    <source>
        <dbReference type="ARBA" id="ARBA00022741"/>
    </source>
</evidence>
<dbReference type="OrthoDB" id="9804645at2"/>
<dbReference type="PANTHER" id="PTHR44936:SF5">
    <property type="entry name" value="SENSOR HISTIDINE KINASE ENVZ"/>
    <property type="match status" value="1"/>
</dbReference>
<dbReference type="PROSITE" id="PS50109">
    <property type="entry name" value="HIS_KIN"/>
    <property type="match status" value="1"/>
</dbReference>
<evidence type="ECO:0000256" key="2">
    <source>
        <dbReference type="ARBA" id="ARBA00004429"/>
    </source>
</evidence>
<dbReference type="CDD" id="cd00082">
    <property type="entry name" value="HisKA"/>
    <property type="match status" value="1"/>
</dbReference>
<comment type="subcellular location">
    <subcellularLocation>
        <location evidence="2">Cell inner membrane</location>
        <topology evidence="2">Multi-pass membrane protein</topology>
    </subcellularLocation>
</comment>
<keyword evidence="13" id="KW-0902">Two-component regulatory system</keyword>
<keyword evidence="14" id="KW-0472">Membrane</keyword>
<comment type="catalytic activity">
    <reaction evidence="1">
        <text>ATP + protein L-histidine = ADP + protein N-phospho-L-histidine.</text>
        <dbReference type="EC" id="2.7.13.3"/>
    </reaction>
</comment>
<dbReference type="InterPro" id="IPR003661">
    <property type="entry name" value="HisK_dim/P_dom"/>
</dbReference>
<organism evidence="17 18">
    <name type="scientific">Duganella radicis</name>
    <dbReference type="NCBI Taxonomy" id="551988"/>
    <lineage>
        <taxon>Bacteria</taxon>
        <taxon>Pseudomonadati</taxon>
        <taxon>Pseudomonadota</taxon>
        <taxon>Betaproteobacteria</taxon>
        <taxon>Burkholderiales</taxon>
        <taxon>Oxalobacteraceae</taxon>
        <taxon>Telluria group</taxon>
        <taxon>Duganella</taxon>
    </lineage>
</organism>
<keyword evidence="12" id="KW-1133">Transmembrane helix</keyword>
<evidence type="ECO:0000256" key="14">
    <source>
        <dbReference type="ARBA" id="ARBA00023136"/>
    </source>
</evidence>
<gene>
    <name evidence="17" type="ORF">GM676_09120</name>
</gene>
<evidence type="ECO:0000256" key="7">
    <source>
        <dbReference type="ARBA" id="ARBA00022679"/>
    </source>
</evidence>
<dbReference type="Gene3D" id="1.10.287.130">
    <property type="match status" value="1"/>
</dbReference>
<dbReference type="PANTHER" id="PTHR44936">
    <property type="entry name" value="SENSOR PROTEIN CREC"/>
    <property type="match status" value="1"/>
</dbReference>
<dbReference type="InterPro" id="IPR050980">
    <property type="entry name" value="2C_sensor_his_kinase"/>
</dbReference>
<dbReference type="PROSITE" id="PS50885">
    <property type="entry name" value="HAMP"/>
    <property type="match status" value="1"/>
</dbReference>
<feature type="domain" description="HAMP" evidence="16">
    <location>
        <begin position="216"/>
        <end position="268"/>
    </location>
</feature>
<dbReference type="GO" id="GO:0005886">
    <property type="term" value="C:plasma membrane"/>
    <property type="evidence" value="ECO:0007669"/>
    <property type="project" value="UniProtKB-SubCell"/>
</dbReference>
<keyword evidence="11" id="KW-0067">ATP-binding</keyword>
<evidence type="ECO:0000256" key="12">
    <source>
        <dbReference type="ARBA" id="ARBA00022989"/>
    </source>
</evidence>
<dbReference type="GO" id="GO:0000155">
    <property type="term" value="F:phosphorelay sensor kinase activity"/>
    <property type="evidence" value="ECO:0007669"/>
    <property type="project" value="InterPro"/>
</dbReference>
<keyword evidence="4" id="KW-1003">Cell membrane</keyword>
<dbReference type="SMART" id="SM00387">
    <property type="entry name" value="HATPase_c"/>
    <property type="match status" value="1"/>
</dbReference>
<evidence type="ECO:0000256" key="11">
    <source>
        <dbReference type="ARBA" id="ARBA00022840"/>
    </source>
</evidence>
<evidence type="ECO:0000256" key="10">
    <source>
        <dbReference type="ARBA" id="ARBA00022777"/>
    </source>
</evidence>
<evidence type="ECO:0000256" key="8">
    <source>
        <dbReference type="ARBA" id="ARBA00022692"/>
    </source>
</evidence>
<evidence type="ECO:0000259" key="15">
    <source>
        <dbReference type="PROSITE" id="PS50109"/>
    </source>
</evidence>
<dbReference type="SUPFAM" id="SSF55874">
    <property type="entry name" value="ATPase domain of HSP90 chaperone/DNA topoisomerase II/histidine kinase"/>
    <property type="match status" value="1"/>
</dbReference>
<protein>
    <recommendedName>
        <fullName evidence="3">histidine kinase</fullName>
        <ecNumber evidence="3">2.7.13.3</ecNumber>
    </recommendedName>
</protein>
<keyword evidence="18" id="KW-1185">Reference proteome</keyword>
<dbReference type="SUPFAM" id="SSF47384">
    <property type="entry name" value="Homodimeric domain of signal transducing histidine kinase"/>
    <property type="match status" value="1"/>
</dbReference>
<dbReference type="PRINTS" id="PR00344">
    <property type="entry name" value="BCTRLSENSOR"/>
</dbReference>
<keyword evidence="6" id="KW-0597">Phosphoprotein</keyword>